<comment type="similarity">
    <text evidence="1">Belongs to the 'phage' integrase family.</text>
</comment>
<evidence type="ECO:0000256" key="3">
    <source>
        <dbReference type="ARBA" id="ARBA00023125"/>
    </source>
</evidence>
<dbReference type="SUPFAM" id="SSF56349">
    <property type="entry name" value="DNA breaking-rejoining enzymes"/>
    <property type="match status" value="1"/>
</dbReference>
<organism evidence="8 9">
    <name type="scientific">Alistipes ihumii AP11</name>
    <dbReference type="NCBI Taxonomy" id="1211813"/>
    <lineage>
        <taxon>Bacteria</taxon>
        <taxon>Pseudomonadati</taxon>
        <taxon>Bacteroidota</taxon>
        <taxon>Bacteroidia</taxon>
        <taxon>Bacteroidales</taxon>
        <taxon>Rikenellaceae</taxon>
        <taxon>Alistipes</taxon>
    </lineage>
</organism>
<dbReference type="GeneID" id="82891532"/>
<dbReference type="Gene3D" id="1.10.150.130">
    <property type="match status" value="1"/>
</dbReference>
<evidence type="ECO:0000256" key="4">
    <source>
        <dbReference type="ARBA" id="ARBA00023172"/>
    </source>
</evidence>
<dbReference type="InterPro" id="IPR013762">
    <property type="entry name" value="Integrase-like_cat_sf"/>
</dbReference>
<evidence type="ECO:0000259" key="7">
    <source>
        <dbReference type="PROSITE" id="PS51900"/>
    </source>
</evidence>
<proteinExistence type="inferred from homology"/>
<keyword evidence="6" id="KW-0175">Coiled coil</keyword>
<sequence length="423" mass="48705">MTTIQVKLRHSGVQGKAGTIYYQITRGRKTRRIATHLRIAPEHWLPAAQRIAPAISQTPEGRLLRHRIEHDIASLRRIVRELDTQGNGYGPDDIIMRFRIMAQRITVAESMRREIDELTNSNRLGTARNYRRALNSFMSFLGAKDIPFSAVTESLIDEYNGFLIRRGVVRNTVSFYMRILRAVYNKAVRKYGIEQTYPFRHVYTGIDRTRQRAIDERFIAKLWRLDLTDAPSLSLARDLFIFSYCARGMAFVDMAYLQTKNIRDNEIVYTRRKTGQPLRIRIEPCMREIIVRHAAATYPSYLFPILRTTKPDKAFSQYQTALNRYNQQLKELAQRLNLKESLSSYVARHSWATAARKHNIPLSVISAGMGHASERTTLIYLASLENSAIDAANQKITAVLNKNVSMQETISGDKQLVMNRHVV</sequence>
<dbReference type="PROSITE" id="PS51900">
    <property type="entry name" value="CB"/>
    <property type="match status" value="1"/>
</dbReference>
<keyword evidence="4" id="KW-0233">DNA recombination</keyword>
<gene>
    <name evidence="8" type="ORF">NQ491_07320</name>
</gene>
<evidence type="ECO:0000256" key="6">
    <source>
        <dbReference type="SAM" id="Coils"/>
    </source>
</evidence>
<dbReference type="PANTHER" id="PTHR30349:SF64">
    <property type="entry name" value="PROPHAGE INTEGRASE INTD-RELATED"/>
    <property type="match status" value="1"/>
</dbReference>
<dbReference type="InterPro" id="IPR044068">
    <property type="entry name" value="CB"/>
</dbReference>
<keyword evidence="9" id="KW-1185">Reference proteome</keyword>
<accession>A0ABY5UWP4</accession>
<dbReference type="RefSeq" id="WP_259800535.1">
    <property type="nucleotide sequence ID" value="NZ_CP102294.1"/>
</dbReference>
<dbReference type="CDD" id="cd01185">
    <property type="entry name" value="INTN1_C_like"/>
    <property type="match status" value="1"/>
</dbReference>
<evidence type="ECO:0000313" key="8">
    <source>
        <dbReference type="EMBL" id="UWN56472.1"/>
    </source>
</evidence>
<protein>
    <submittedName>
        <fullName evidence="8">Site-specific integrase</fullName>
    </submittedName>
</protein>
<name>A0ABY5UWP4_9BACT</name>
<evidence type="ECO:0000256" key="2">
    <source>
        <dbReference type="ARBA" id="ARBA00022908"/>
    </source>
</evidence>
<dbReference type="Proteomes" id="UP001059295">
    <property type="component" value="Chromosome"/>
</dbReference>
<feature type="domain" description="Core-binding (CB)" evidence="7">
    <location>
        <begin position="105"/>
        <end position="188"/>
    </location>
</feature>
<dbReference type="InterPro" id="IPR050090">
    <property type="entry name" value="Tyrosine_recombinase_XerCD"/>
</dbReference>
<dbReference type="InterPro" id="IPR025269">
    <property type="entry name" value="SAM-like_dom"/>
</dbReference>
<feature type="coiled-coil region" evidence="6">
    <location>
        <begin position="315"/>
        <end position="342"/>
    </location>
</feature>
<dbReference type="Pfam" id="PF00589">
    <property type="entry name" value="Phage_integrase"/>
    <property type="match status" value="1"/>
</dbReference>
<keyword evidence="3 5" id="KW-0238">DNA-binding</keyword>
<dbReference type="EMBL" id="CP102294">
    <property type="protein sequence ID" value="UWN56472.1"/>
    <property type="molecule type" value="Genomic_DNA"/>
</dbReference>
<dbReference type="InterPro" id="IPR011010">
    <property type="entry name" value="DNA_brk_join_enz"/>
</dbReference>
<evidence type="ECO:0000256" key="1">
    <source>
        <dbReference type="ARBA" id="ARBA00008857"/>
    </source>
</evidence>
<dbReference type="Pfam" id="PF13102">
    <property type="entry name" value="Phage_int_SAM_5"/>
    <property type="match status" value="1"/>
</dbReference>
<keyword evidence="2" id="KW-0229">DNA integration</keyword>
<dbReference type="Gene3D" id="1.10.443.10">
    <property type="entry name" value="Intergrase catalytic core"/>
    <property type="match status" value="1"/>
</dbReference>
<dbReference type="InterPro" id="IPR010998">
    <property type="entry name" value="Integrase_recombinase_N"/>
</dbReference>
<dbReference type="PANTHER" id="PTHR30349">
    <property type="entry name" value="PHAGE INTEGRASE-RELATED"/>
    <property type="match status" value="1"/>
</dbReference>
<evidence type="ECO:0000313" key="9">
    <source>
        <dbReference type="Proteomes" id="UP001059295"/>
    </source>
</evidence>
<evidence type="ECO:0000256" key="5">
    <source>
        <dbReference type="PROSITE-ProRule" id="PRU01248"/>
    </source>
</evidence>
<reference evidence="8" key="1">
    <citation type="journal article" date="2022" name="Cell">
        <title>Design, construction, and in vivo augmentation of a complex gut microbiome.</title>
        <authorList>
            <person name="Cheng A.G."/>
            <person name="Ho P.Y."/>
            <person name="Aranda-Diaz A."/>
            <person name="Jain S."/>
            <person name="Yu F.B."/>
            <person name="Meng X."/>
            <person name="Wang M."/>
            <person name="Iakiviak M."/>
            <person name="Nagashima K."/>
            <person name="Zhao A."/>
            <person name="Murugkar P."/>
            <person name="Patil A."/>
            <person name="Atabakhsh K."/>
            <person name="Weakley A."/>
            <person name="Yan J."/>
            <person name="Brumbaugh A.R."/>
            <person name="Higginbottom S."/>
            <person name="Dimas A."/>
            <person name="Shiver A.L."/>
            <person name="Deutschbauer A."/>
            <person name="Neff N."/>
            <person name="Sonnenburg J.L."/>
            <person name="Huang K.C."/>
            <person name="Fischbach M.A."/>
        </authorList>
    </citation>
    <scope>NUCLEOTIDE SEQUENCE</scope>
    <source>
        <strain evidence="8">AP11</strain>
    </source>
</reference>
<dbReference type="InterPro" id="IPR002104">
    <property type="entry name" value="Integrase_catalytic"/>
</dbReference>